<dbReference type="Pfam" id="PF01654">
    <property type="entry name" value="Cyt_bd_oxida_I"/>
    <property type="match status" value="1"/>
</dbReference>
<evidence type="ECO:0000256" key="1">
    <source>
        <dbReference type="ARBA" id="ARBA00004651"/>
    </source>
</evidence>
<organism evidence="13 14">
    <name type="scientific">Metabacillus niabensis</name>
    <dbReference type="NCBI Taxonomy" id="324854"/>
    <lineage>
        <taxon>Bacteria</taxon>
        <taxon>Bacillati</taxon>
        <taxon>Bacillota</taxon>
        <taxon>Bacilli</taxon>
        <taxon>Bacillales</taxon>
        <taxon>Bacillaceae</taxon>
        <taxon>Metabacillus</taxon>
    </lineage>
</organism>
<feature type="transmembrane region" description="Helical" evidence="12">
    <location>
        <begin position="91"/>
        <end position="116"/>
    </location>
</feature>
<comment type="caution">
    <text evidence="13">The sequence shown here is derived from an EMBL/GenBank/DDBJ whole genome shotgun (WGS) entry which is preliminary data.</text>
</comment>
<evidence type="ECO:0000256" key="9">
    <source>
        <dbReference type="ARBA" id="ARBA00022989"/>
    </source>
</evidence>
<proteinExistence type="inferred from homology"/>
<evidence type="ECO:0000256" key="5">
    <source>
        <dbReference type="ARBA" id="ARBA00022617"/>
    </source>
</evidence>
<evidence type="ECO:0000256" key="12">
    <source>
        <dbReference type="PIRNR" id="PIRNR006446"/>
    </source>
</evidence>
<keyword evidence="8 12" id="KW-0249">Electron transport</keyword>
<feature type="transmembrane region" description="Helical" evidence="12">
    <location>
        <begin position="217"/>
        <end position="235"/>
    </location>
</feature>
<dbReference type="Proteomes" id="UP001232245">
    <property type="component" value="Unassembled WGS sequence"/>
</dbReference>
<dbReference type="PANTHER" id="PTHR30365:SF15">
    <property type="entry name" value="CYTOCHROME BD UBIQUINOL OXIDASE SUBUNIT 1"/>
    <property type="match status" value="1"/>
</dbReference>
<keyword evidence="10 12" id="KW-0408">Iron</keyword>
<dbReference type="GO" id="GO:0016491">
    <property type="term" value="F:oxidoreductase activity"/>
    <property type="evidence" value="ECO:0007669"/>
    <property type="project" value="UniProtKB-KW"/>
</dbReference>
<keyword evidence="14" id="KW-1185">Reference proteome</keyword>
<evidence type="ECO:0000256" key="11">
    <source>
        <dbReference type="ARBA" id="ARBA00023136"/>
    </source>
</evidence>
<reference evidence="13 14" key="1">
    <citation type="submission" date="2023-07" db="EMBL/GenBank/DDBJ databases">
        <title>Genomic Encyclopedia of Type Strains, Phase IV (KMG-IV): sequencing the most valuable type-strain genomes for metagenomic binning, comparative biology and taxonomic classification.</title>
        <authorList>
            <person name="Goeker M."/>
        </authorList>
    </citation>
    <scope>NUCLEOTIDE SEQUENCE [LARGE SCALE GENOMIC DNA]</scope>
    <source>
        <strain evidence="13 14">DSM 17723</strain>
    </source>
</reference>
<keyword evidence="5 12" id="KW-0349">Heme</keyword>
<feature type="transmembrane region" description="Helical" evidence="12">
    <location>
        <begin position="329"/>
        <end position="350"/>
    </location>
</feature>
<evidence type="ECO:0000256" key="6">
    <source>
        <dbReference type="ARBA" id="ARBA00022692"/>
    </source>
</evidence>
<evidence type="ECO:0000256" key="3">
    <source>
        <dbReference type="ARBA" id="ARBA00022448"/>
    </source>
</evidence>
<keyword evidence="13" id="KW-0560">Oxidoreductase</keyword>
<dbReference type="PANTHER" id="PTHR30365">
    <property type="entry name" value="CYTOCHROME D UBIQUINOL OXIDASE"/>
    <property type="match status" value="1"/>
</dbReference>
<keyword evidence="3 12" id="KW-0813">Transport</keyword>
<evidence type="ECO:0000313" key="13">
    <source>
        <dbReference type="EMBL" id="MDQ0226077.1"/>
    </source>
</evidence>
<evidence type="ECO:0000313" key="14">
    <source>
        <dbReference type="Proteomes" id="UP001232245"/>
    </source>
</evidence>
<evidence type="ECO:0000256" key="2">
    <source>
        <dbReference type="ARBA" id="ARBA00009819"/>
    </source>
</evidence>
<comment type="similarity">
    <text evidence="2 12">Belongs to the cytochrome ubiquinol oxidase subunit 1 family.</text>
</comment>
<dbReference type="EMBL" id="JAUSTZ010000004">
    <property type="protein sequence ID" value="MDQ0226077.1"/>
    <property type="molecule type" value="Genomic_DNA"/>
</dbReference>
<feature type="transmembrane region" description="Helical" evidence="12">
    <location>
        <begin position="362"/>
        <end position="384"/>
    </location>
</feature>
<protein>
    <submittedName>
        <fullName evidence="13">Cytochrome d ubiquinol oxidase subunit I</fullName>
        <ecNumber evidence="13">1.10.3.-</ecNumber>
    </submittedName>
</protein>
<name>A0ABT9Z1G0_9BACI</name>
<feature type="transmembrane region" description="Helical" evidence="12">
    <location>
        <begin position="20"/>
        <end position="41"/>
    </location>
</feature>
<keyword evidence="7 12" id="KW-0479">Metal-binding</keyword>
<gene>
    <name evidence="13" type="ORF">J2S02_002422</name>
</gene>
<keyword evidence="6 12" id="KW-0812">Transmembrane</keyword>
<evidence type="ECO:0000256" key="10">
    <source>
        <dbReference type="ARBA" id="ARBA00023004"/>
    </source>
</evidence>
<comment type="subcellular location">
    <subcellularLocation>
        <location evidence="1">Cell membrane</location>
        <topology evidence="1">Multi-pass membrane protein</topology>
    </subcellularLocation>
</comment>
<evidence type="ECO:0000256" key="7">
    <source>
        <dbReference type="ARBA" id="ARBA00022723"/>
    </source>
</evidence>
<dbReference type="PIRSF" id="PIRSF006446">
    <property type="entry name" value="Cyt_quinol_oxidase_1"/>
    <property type="match status" value="1"/>
</dbReference>
<keyword evidence="11 12" id="KW-0472">Membrane</keyword>
<dbReference type="RefSeq" id="WP_095302126.1">
    <property type="nucleotide sequence ID" value="NZ_CADEPK010000195.1"/>
</dbReference>
<feature type="transmembrane region" description="Helical" evidence="12">
    <location>
        <begin position="123"/>
        <end position="144"/>
    </location>
</feature>
<feature type="transmembrane region" description="Helical" evidence="12">
    <location>
        <begin position="185"/>
        <end position="205"/>
    </location>
</feature>
<accession>A0ABT9Z1G0</accession>
<feature type="transmembrane region" description="Helical" evidence="12">
    <location>
        <begin position="53"/>
        <end position="71"/>
    </location>
</feature>
<keyword evidence="9 12" id="KW-1133">Transmembrane helix</keyword>
<dbReference type="EC" id="1.10.3.-" evidence="13"/>
<evidence type="ECO:0000256" key="8">
    <source>
        <dbReference type="ARBA" id="ARBA00022982"/>
    </source>
</evidence>
<feature type="transmembrane region" description="Helical" evidence="12">
    <location>
        <begin position="413"/>
        <end position="436"/>
    </location>
</feature>
<dbReference type="InterPro" id="IPR002585">
    <property type="entry name" value="Cyt-d_ubiquinol_oxidase_su_1"/>
</dbReference>
<keyword evidence="4 12" id="KW-1003">Cell membrane</keyword>
<sequence>MTEIMLARLQFASTTIFHFFFVPLSIGLAFLTALMQTMYYVTKKEKYLKMTDFWGKFFLINFAVGVVTGLIQEFQFGMNWSEYSRFMGDIFGVPLAIEALLAFFIESTFIGIWVFGKNRIPKGLHLASIWLVSFGTIISAFWILTANSFMQNPVGYELENGRALMNDLVAVLTNPKVLVAFPHTIFAALATGSFFIIGVSAWKLLKKQDLSFFKSSMTIALIVGSISSLGIAFSGHSQAGYLVEAQPMKMAAAEGIYEDTTDPAPWTVIANIDTENKETTMSLKIPYLLSYLSYGEFKGEVQGMNTIQAQYEEKFGDGNYIPPVKTTFWSFRIMVGFGCAMILLTFLGLIYRKWGKPENHPFYLRIMVFMIAAPFIANTSGWIMSEIGRQPWIVNGLFQTSQAISPNVSSGQILFSLIAFLIVFTLLFAATVYLFVKVIKQGPYVKKEEDVSASDPFSTGGLDHAVK</sequence>
<evidence type="ECO:0000256" key="4">
    <source>
        <dbReference type="ARBA" id="ARBA00022475"/>
    </source>
</evidence>